<keyword evidence="1" id="KW-0472">Membrane</keyword>
<organism evidence="2">
    <name type="scientific">uncultured bacterium r_02</name>
    <dbReference type="NCBI Taxonomy" id="1132277"/>
    <lineage>
        <taxon>Bacteria</taxon>
        <taxon>environmental samples</taxon>
    </lineage>
</organism>
<reference evidence="2" key="1">
    <citation type="journal article" date="2012" name="PLoS ONE">
        <title>Functional metagenomics unveils a multifunctional glycosyl hydrolase from the family 43 catalysing the breakdown of plant polymers in the calf rumen.</title>
        <authorList>
            <person name="Ferrer M."/>
            <person name="Ghazi A."/>
            <person name="Beloqui A."/>
            <person name="Vieites J.M."/>
            <person name="Lopez-Cortes N."/>
            <person name="Marin-Navarro J."/>
            <person name="Nechitaylo T.Y."/>
            <person name="Guazzaroni M.E."/>
            <person name="Polaina J."/>
            <person name="Waliczek A."/>
            <person name="Chernikova T.N."/>
            <person name="Reva O.N."/>
            <person name="Golyshina O.V."/>
            <person name="Golyshin P.N."/>
        </authorList>
    </citation>
    <scope>NUCLEOTIDE SEQUENCE</scope>
</reference>
<dbReference type="EMBL" id="JQ303338">
    <property type="protein sequence ID" value="AFN57664.1"/>
    <property type="molecule type" value="Genomic_DNA"/>
</dbReference>
<name>I6YTC8_9BACT</name>
<sequence length="119" mass="12712">MAAAFKFGGEVLVHDGTGGFFGNEATWHHQHIGVVVLTDQMGNLRYPAETGTDALVFVERHVDTLTGTADSDTREHLALLDALSQRMAEVRVVAGVLGIGTVVLIGVALLVEVFLDELL</sequence>
<keyword evidence="1" id="KW-0812">Transmembrane</keyword>
<protein>
    <submittedName>
        <fullName evidence="2">Uncharacterized protein</fullName>
    </submittedName>
</protein>
<proteinExistence type="predicted"/>
<evidence type="ECO:0000313" key="2">
    <source>
        <dbReference type="EMBL" id="AFN57664.1"/>
    </source>
</evidence>
<keyword evidence="1" id="KW-1133">Transmembrane helix</keyword>
<evidence type="ECO:0000256" key="1">
    <source>
        <dbReference type="SAM" id="Phobius"/>
    </source>
</evidence>
<dbReference type="AlphaFoldDB" id="I6YTC8"/>
<feature type="transmembrane region" description="Helical" evidence="1">
    <location>
        <begin position="92"/>
        <end position="115"/>
    </location>
</feature>
<accession>I6YTC8</accession>